<accession>A0A061AGG8</accession>
<protein>
    <submittedName>
        <fullName evidence="1">RHTO0S02e04896g1_1</fullName>
    </submittedName>
</protein>
<evidence type="ECO:0000313" key="1">
    <source>
        <dbReference type="EMBL" id="CDR36641.1"/>
    </source>
</evidence>
<reference evidence="1" key="1">
    <citation type="journal article" date="2014" name="Genome Announc.">
        <title>Draft genome sequence of Rhodosporidium toruloides CECT1137, an oleaginous yeast of biotechnological interest.</title>
        <authorList>
            <person name="Morin N."/>
            <person name="Calcas X."/>
            <person name="Devillers H."/>
            <person name="Durrens P."/>
            <person name="Sherman D.J."/>
            <person name="Nicaud J.-M."/>
            <person name="Neuveglise C."/>
        </authorList>
    </citation>
    <scope>NUCLEOTIDE SEQUENCE</scope>
    <source>
        <strain evidence="1">CECT1137</strain>
    </source>
</reference>
<gene>
    <name evidence="1" type="ORF">RHTO0S_02e04896g</name>
</gene>
<organism evidence="1">
    <name type="scientific">Rhodotorula toruloides</name>
    <name type="common">Yeast</name>
    <name type="synonym">Rhodosporidium toruloides</name>
    <dbReference type="NCBI Taxonomy" id="5286"/>
    <lineage>
        <taxon>Eukaryota</taxon>
        <taxon>Fungi</taxon>
        <taxon>Dikarya</taxon>
        <taxon>Basidiomycota</taxon>
        <taxon>Pucciniomycotina</taxon>
        <taxon>Microbotryomycetes</taxon>
        <taxon>Sporidiobolales</taxon>
        <taxon>Sporidiobolaceae</taxon>
        <taxon>Rhodotorula</taxon>
    </lineage>
</organism>
<name>A0A061AGG8_RHOTO</name>
<dbReference type="PROSITE" id="PS51257">
    <property type="entry name" value="PROKAR_LIPOPROTEIN"/>
    <property type="match status" value="1"/>
</dbReference>
<dbReference type="EMBL" id="LK052937">
    <property type="protein sequence ID" value="CDR36641.1"/>
    <property type="molecule type" value="Genomic_DNA"/>
</dbReference>
<dbReference type="OrthoDB" id="2530202at2759"/>
<proteinExistence type="predicted"/>
<dbReference type="AlphaFoldDB" id="A0A061AGG8"/>
<sequence>MRPTAHGMSVHQQANLMFGCCQGCGKTTNKVDWVLRIRACPSCYRDRVADKQTASFFSKEVLKIAPFSQMDSSGGDRKTKHYSVHDLPPRRCHALQSRTHADGRPGHHAKLLRLQGGQRRRGRPDRRPRCIGLDLPRLRGVDFQVQMLWPDGGHQLKRRLHPRLGGCQEQARGRRHLDGRLVQAGGETQG</sequence>